<evidence type="ECO:0000313" key="2">
    <source>
        <dbReference type="EMBL" id="KAE8972903.1"/>
    </source>
</evidence>
<feature type="signal peptide" evidence="1">
    <location>
        <begin position="1"/>
        <end position="18"/>
    </location>
</feature>
<dbReference type="EMBL" id="QXFV01003924">
    <property type="protein sequence ID" value="KAE8972903.1"/>
    <property type="molecule type" value="Genomic_DNA"/>
</dbReference>
<dbReference type="Proteomes" id="UP000429607">
    <property type="component" value="Unassembled WGS sequence"/>
</dbReference>
<organism evidence="2 3">
    <name type="scientific">Phytophthora rubi</name>
    <dbReference type="NCBI Taxonomy" id="129364"/>
    <lineage>
        <taxon>Eukaryota</taxon>
        <taxon>Sar</taxon>
        <taxon>Stramenopiles</taxon>
        <taxon>Oomycota</taxon>
        <taxon>Peronosporomycetes</taxon>
        <taxon>Peronosporales</taxon>
        <taxon>Peronosporaceae</taxon>
        <taxon>Phytophthora</taxon>
    </lineage>
</organism>
<feature type="chain" id="PRO_5025354105" description="Secreted protein" evidence="1">
    <location>
        <begin position="19"/>
        <end position="115"/>
    </location>
</feature>
<evidence type="ECO:0008006" key="4">
    <source>
        <dbReference type="Google" id="ProtNLM"/>
    </source>
</evidence>
<sequence>MDFYFSLFLCWFCYSSDAGCAAIRCLSQLAVVTPLSTSTTAISSTSYCGSRPAVLLEWVCNPLPLSLRDWLHLVPKVNTHTLMTVGYLGLFTEANCTTDIQVIGSTICCNAAGSK</sequence>
<gene>
    <name evidence="2" type="ORF">PR001_g26462</name>
</gene>
<evidence type="ECO:0000256" key="1">
    <source>
        <dbReference type="SAM" id="SignalP"/>
    </source>
</evidence>
<dbReference type="AlphaFoldDB" id="A0A6A3HYA7"/>
<evidence type="ECO:0000313" key="3">
    <source>
        <dbReference type="Proteomes" id="UP000429607"/>
    </source>
</evidence>
<protein>
    <recommendedName>
        <fullName evidence="4">Secreted protein</fullName>
    </recommendedName>
</protein>
<comment type="caution">
    <text evidence="2">The sequence shown here is derived from an EMBL/GenBank/DDBJ whole genome shotgun (WGS) entry which is preliminary data.</text>
</comment>
<keyword evidence="1" id="KW-0732">Signal</keyword>
<proteinExistence type="predicted"/>
<name>A0A6A3HYA7_9STRA</name>
<reference evidence="2 3" key="1">
    <citation type="submission" date="2018-09" db="EMBL/GenBank/DDBJ databases">
        <title>Genomic investigation of the strawberry pathogen Phytophthora fragariae indicates pathogenicity is determined by transcriptional variation in three key races.</title>
        <authorList>
            <person name="Adams T.M."/>
            <person name="Armitage A.D."/>
            <person name="Sobczyk M.K."/>
            <person name="Bates H.J."/>
            <person name="Dunwell J.M."/>
            <person name="Nellist C.F."/>
            <person name="Harrison R.J."/>
        </authorList>
    </citation>
    <scope>NUCLEOTIDE SEQUENCE [LARGE SCALE GENOMIC DNA]</scope>
    <source>
        <strain evidence="2 3">SCRP249</strain>
    </source>
</reference>
<accession>A0A6A3HYA7</accession>